<dbReference type="Gene3D" id="3.40.50.10320">
    <property type="entry name" value="LmbE-like"/>
    <property type="match status" value="1"/>
</dbReference>
<dbReference type="KEGG" id="drm:Dred_2324"/>
<dbReference type="eggNOG" id="COG2120">
    <property type="taxonomic scope" value="Bacteria"/>
</dbReference>
<sequence>MITVNKIDVLAIGAHPDDIEAGAGGLVAKFVQQGLSVGLLDLTAGEMSTNGTPEERQKEAQGAAQVLGVTWRKCLGLPDREITLIKKNVKALVEVIRQSRPRLILCPYWEDRHPDHVNAARLTIEAHFDAGLKKVCDHLLPHRASHLWHYFLSRATEPQFVVDVSHCYEIKRAAIMAHKTQFGQGRDIQKTFLNAGPGSFLSIIESRDCYYGSLMGCQYGEGFITAIPLAIQDPTSLLGVKG</sequence>
<dbReference type="GO" id="GO:0071793">
    <property type="term" value="P:bacillithiol biosynthetic process"/>
    <property type="evidence" value="ECO:0007669"/>
    <property type="project" value="InterPro"/>
</dbReference>
<organism evidence="1 2">
    <name type="scientific">Desulforamulus reducens (strain ATCC BAA-1160 / DSM 100696 / MI-1)</name>
    <name type="common">Desulfotomaculum reducens</name>
    <dbReference type="NCBI Taxonomy" id="349161"/>
    <lineage>
        <taxon>Bacteria</taxon>
        <taxon>Bacillati</taxon>
        <taxon>Bacillota</taxon>
        <taxon>Clostridia</taxon>
        <taxon>Eubacteriales</taxon>
        <taxon>Peptococcaceae</taxon>
        <taxon>Desulforamulus</taxon>
    </lineage>
</organism>
<dbReference type="HOGENOM" id="CLU_049311_3_1_9"/>
<evidence type="ECO:0000313" key="1">
    <source>
        <dbReference type="EMBL" id="ABO50834.1"/>
    </source>
</evidence>
<dbReference type="NCBIfam" id="TIGR04001">
    <property type="entry name" value="thiol_BshB1"/>
    <property type="match status" value="1"/>
</dbReference>
<dbReference type="STRING" id="349161.Dred_2324"/>
<dbReference type="AlphaFoldDB" id="A4J6Y1"/>
<dbReference type="InterPro" id="IPR024078">
    <property type="entry name" value="LmbE-like_dom_sf"/>
</dbReference>
<name>A4J6Y1_DESRM</name>
<dbReference type="EMBL" id="CP000612">
    <property type="protein sequence ID" value="ABO50834.1"/>
    <property type="molecule type" value="Genomic_DNA"/>
</dbReference>
<protein>
    <submittedName>
        <fullName evidence="1">LmbE family protein</fullName>
    </submittedName>
</protein>
<dbReference type="GO" id="GO:0019213">
    <property type="term" value="F:deacetylase activity"/>
    <property type="evidence" value="ECO:0007669"/>
    <property type="project" value="InterPro"/>
</dbReference>
<dbReference type="Pfam" id="PF02585">
    <property type="entry name" value="PIG-L"/>
    <property type="match status" value="1"/>
</dbReference>
<reference evidence="1 2" key="1">
    <citation type="submission" date="2007-03" db="EMBL/GenBank/DDBJ databases">
        <title>Complete sequence of Desulfotomaculum reducens MI-1.</title>
        <authorList>
            <consortium name="US DOE Joint Genome Institute"/>
            <person name="Copeland A."/>
            <person name="Lucas S."/>
            <person name="Lapidus A."/>
            <person name="Barry K."/>
            <person name="Detter J.C."/>
            <person name="Glavina del Rio T."/>
            <person name="Hammon N."/>
            <person name="Israni S."/>
            <person name="Dalin E."/>
            <person name="Tice H."/>
            <person name="Pitluck S."/>
            <person name="Sims D."/>
            <person name="Brettin T."/>
            <person name="Bruce D."/>
            <person name="Han C."/>
            <person name="Tapia R."/>
            <person name="Schmutz J."/>
            <person name="Larimer F."/>
            <person name="Land M."/>
            <person name="Hauser L."/>
            <person name="Kyrpides N."/>
            <person name="Kim E."/>
            <person name="Tebo B.M."/>
            <person name="Richardson P."/>
        </authorList>
    </citation>
    <scope>NUCLEOTIDE SEQUENCE [LARGE SCALE GENOMIC DNA]</scope>
    <source>
        <strain evidence="1 2">MI-1</strain>
    </source>
</reference>
<dbReference type="SUPFAM" id="SSF102588">
    <property type="entry name" value="LmbE-like"/>
    <property type="match status" value="1"/>
</dbReference>
<evidence type="ECO:0000313" key="2">
    <source>
        <dbReference type="Proteomes" id="UP000001556"/>
    </source>
</evidence>
<gene>
    <name evidence="1" type="ordered locus">Dred_2324</name>
</gene>
<accession>A4J6Y1</accession>
<dbReference type="GO" id="GO:0016811">
    <property type="term" value="F:hydrolase activity, acting on carbon-nitrogen (but not peptide) bonds, in linear amides"/>
    <property type="evidence" value="ECO:0007669"/>
    <property type="project" value="TreeGrafter"/>
</dbReference>
<dbReference type="PANTHER" id="PTHR12993:SF30">
    <property type="entry name" value="N-ACETYL-ALPHA-D-GLUCOSAMINYL L-MALATE DEACETYLASE 1"/>
    <property type="match status" value="1"/>
</dbReference>
<dbReference type="PANTHER" id="PTHR12993">
    <property type="entry name" value="N-ACETYLGLUCOSAMINYL-PHOSPHATIDYLINOSITOL DE-N-ACETYLASE-RELATED"/>
    <property type="match status" value="1"/>
</dbReference>
<dbReference type="RefSeq" id="WP_011878632.1">
    <property type="nucleotide sequence ID" value="NC_009253.1"/>
</dbReference>
<dbReference type="InterPro" id="IPR003737">
    <property type="entry name" value="GlcNAc_PI_deacetylase-related"/>
</dbReference>
<proteinExistence type="predicted"/>
<dbReference type="InterPro" id="IPR023842">
    <property type="entry name" value="Bacillithiol_biosynth_BshB1"/>
</dbReference>
<keyword evidence="2" id="KW-1185">Reference proteome</keyword>
<dbReference type="OrthoDB" id="9815144at2"/>
<dbReference type="Proteomes" id="UP000001556">
    <property type="component" value="Chromosome"/>
</dbReference>